<organism evidence="2 3">
    <name type="scientific">Moraxella bovis</name>
    <dbReference type="NCBI Taxonomy" id="476"/>
    <lineage>
        <taxon>Bacteria</taxon>
        <taxon>Pseudomonadati</taxon>
        <taxon>Pseudomonadota</taxon>
        <taxon>Gammaproteobacteria</taxon>
        <taxon>Moraxellales</taxon>
        <taxon>Moraxellaceae</taxon>
        <taxon>Moraxella</taxon>
    </lineage>
</organism>
<dbReference type="Proteomes" id="UP001163283">
    <property type="component" value="Chromosome"/>
</dbReference>
<evidence type="ECO:0000313" key="4">
    <source>
        <dbReference type="Proteomes" id="UP001163632"/>
    </source>
</evidence>
<dbReference type="AlphaFoldDB" id="A0AAQ2Q361"/>
<dbReference type="RefSeq" id="WP_078274889.1">
    <property type="nucleotide sequence ID" value="NZ_CP030241.1"/>
</dbReference>
<name>A0AAQ2Q361_MORBO</name>
<evidence type="ECO:0000313" key="2">
    <source>
        <dbReference type="EMBL" id="UZA51661.1"/>
    </source>
</evidence>
<proteinExistence type="predicted"/>
<dbReference type="EMBL" id="CP087781">
    <property type="protein sequence ID" value="UZA51661.1"/>
    <property type="molecule type" value="Genomic_DNA"/>
</dbReference>
<dbReference type="KEGG" id="mboi:DQF64_14070"/>
<keyword evidence="4" id="KW-1185">Reference proteome</keyword>
<reference evidence="2 3" key="1">
    <citation type="journal article" date="2022" name="BMC Microbiol.">
        <title>Whole genome sequencing of Moraxella bovis strains from North America reveals two genotypes with different genetic determinants.</title>
        <authorList>
            <person name="Wynn E.L."/>
            <person name="Hille M.M."/>
            <person name="Loy J.D."/>
            <person name="Schuller G."/>
            <person name="Kuhn K.L."/>
            <person name="Dickey A.M."/>
            <person name="Bono J.L."/>
            <person name="Clawson M.L."/>
        </authorList>
    </citation>
    <scope>NUCLEOTIDE SEQUENCE [LARGE SCALE GENOMIC DNA]</scope>
    <source>
        <strain evidence="1">SAM102599</strain>
        <strain evidence="2 3">SAM57978</strain>
    </source>
</reference>
<dbReference type="GeneID" id="77189927"/>
<dbReference type="Proteomes" id="UP001163632">
    <property type="component" value="Chromosome"/>
</dbReference>
<evidence type="ECO:0000313" key="1">
    <source>
        <dbReference type="EMBL" id="UZA03259.1"/>
    </source>
</evidence>
<evidence type="ECO:0000313" key="3">
    <source>
        <dbReference type="Proteomes" id="UP001163283"/>
    </source>
</evidence>
<gene>
    <name evidence="1" type="ORF">LP092_00355</name>
    <name evidence="2" type="ORF">LP129_00355</name>
</gene>
<sequence length="149" mass="16328">MPALLLDTGEVITETPLIIQAIAPQVYANTTTDLPNIAKAFGILTQGVRAFSTERFTPKGQELHPFVARSTELLQTTLPNLPALSADSTAWGDRVLMSALIWIGVRLPHVFETLSDTNKQAAHDFHQSPLMQKLNTNVLENQPSRVGDL</sequence>
<dbReference type="EMBL" id="CP087830">
    <property type="protein sequence ID" value="UZA03259.1"/>
    <property type="molecule type" value="Genomic_DNA"/>
</dbReference>
<accession>A0AAQ2Q361</accession>
<protein>
    <submittedName>
        <fullName evidence="2">Uncharacterized protein</fullName>
    </submittedName>
</protein>